<evidence type="ECO:0008006" key="4">
    <source>
        <dbReference type="Google" id="ProtNLM"/>
    </source>
</evidence>
<keyword evidence="1" id="KW-0732">Signal</keyword>
<feature type="signal peptide" evidence="1">
    <location>
        <begin position="1"/>
        <end position="20"/>
    </location>
</feature>
<evidence type="ECO:0000313" key="3">
    <source>
        <dbReference type="Proteomes" id="UP000612329"/>
    </source>
</evidence>
<evidence type="ECO:0000256" key="1">
    <source>
        <dbReference type="SAM" id="SignalP"/>
    </source>
</evidence>
<dbReference type="EMBL" id="BMNR01000007">
    <property type="protein sequence ID" value="GGK32634.1"/>
    <property type="molecule type" value="Genomic_DNA"/>
</dbReference>
<sequence>MKTKLLFKAVYLLLIVPSIALGNTALKGKIDKEKTIKKEFTVNKDALLKIKNSYGNLDIVTYDGNKISIEVTIKVNGNDEEKVQKKLDDITVNFNATSSVVEAKTIFNNDKKSWWDWGSKNNTSMEINYLVKLPITNSVDLNNDYGSINLDKLEGRANINCDYGKITTKELMAENNTLSFDYTNNCYFEYINSGKINADYSGFTVSKTKNLAINADYTKSSIEVAEDVAFNCDYGSINIDNANNISGTGDYLTMRFGDIYKNLNITGDYGSLKIDQMTANAGNINIQSDYLGITIGYHPDYHFNFDINIEYGSIRNTDGFEFTKQVKDSNKNYYKGYYGTADASHLIQINSDYGNVTFKKN</sequence>
<accession>A0A8J3BSP1</accession>
<evidence type="ECO:0000313" key="2">
    <source>
        <dbReference type="EMBL" id="GGK32634.1"/>
    </source>
</evidence>
<dbReference type="Proteomes" id="UP000612329">
    <property type="component" value="Unassembled WGS sequence"/>
</dbReference>
<protein>
    <recommendedName>
        <fullName evidence="4">Adhesin domain-containing protein</fullName>
    </recommendedName>
</protein>
<organism evidence="2 3">
    <name type="scientific">Yeosuana aromativorans</name>
    <dbReference type="NCBI Taxonomy" id="288019"/>
    <lineage>
        <taxon>Bacteria</taxon>
        <taxon>Pseudomonadati</taxon>
        <taxon>Bacteroidota</taxon>
        <taxon>Flavobacteriia</taxon>
        <taxon>Flavobacteriales</taxon>
        <taxon>Flavobacteriaceae</taxon>
        <taxon>Yeosuana</taxon>
    </lineage>
</organism>
<dbReference type="AlphaFoldDB" id="A0A8J3BSP1"/>
<comment type="caution">
    <text evidence="2">The sequence shown here is derived from an EMBL/GenBank/DDBJ whole genome shotgun (WGS) entry which is preliminary data.</text>
</comment>
<gene>
    <name evidence="2" type="ORF">GCM10007962_28750</name>
</gene>
<proteinExistence type="predicted"/>
<dbReference type="RefSeq" id="WP_188654410.1">
    <property type="nucleotide sequence ID" value="NZ_BMNR01000007.1"/>
</dbReference>
<reference evidence="2" key="1">
    <citation type="journal article" date="2014" name="Int. J. Syst. Evol. Microbiol.">
        <title>Complete genome sequence of Corynebacterium casei LMG S-19264T (=DSM 44701T), isolated from a smear-ripened cheese.</title>
        <authorList>
            <consortium name="US DOE Joint Genome Institute (JGI-PGF)"/>
            <person name="Walter F."/>
            <person name="Albersmeier A."/>
            <person name="Kalinowski J."/>
            <person name="Ruckert C."/>
        </authorList>
    </citation>
    <scope>NUCLEOTIDE SEQUENCE</scope>
    <source>
        <strain evidence="2">JCM 12862</strain>
    </source>
</reference>
<keyword evidence="3" id="KW-1185">Reference proteome</keyword>
<reference evidence="2" key="2">
    <citation type="submission" date="2020-09" db="EMBL/GenBank/DDBJ databases">
        <authorList>
            <person name="Sun Q."/>
            <person name="Ohkuma M."/>
        </authorList>
    </citation>
    <scope>NUCLEOTIDE SEQUENCE</scope>
    <source>
        <strain evidence="2">JCM 12862</strain>
    </source>
</reference>
<feature type="chain" id="PRO_5035150408" description="Adhesin domain-containing protein" evidence="1">
    <location>
        <begin position="21"/>
        <end position="361"/>
    </location>
</feature>
<name>A0A8J3BSP1_9FLAO</name>